<proteinExistence type="predicted"/>
<dbReference type="EMBL" id="BPLR01001817">
    <property type="protein sequence ID" value="GIX66747.1"/>
    <property type="molecule type" value="Genomic_DNA"/>
</dbReference>
<evidence type="ECO:0000313" key="1">
    <source>
        <dbReference type="EMBL" id="GIX66747.1"/>
    </source>
</evidence>
<gene>
    <name evidence="1" type="ORF">CEXT_799681</name>
</gene>
<sequence length="83" mass="9372">MSITGNGERNVHRTAHQRAHQITTRLVAKCAFEMDYHPITSAKENNSSQRNIFECNKLSFCANSDIEMVTHSLSQPIYGNLCC</sequence>
<protein>
    <submittedName>
        <fullName evidence="1">Uncharacterized protein</fullName>
    </submittedName>
</protein>
<evidence type="ECO:0000313" key="2">
    <source>
        <dbReference type="Proteomes" id="UP001054945"/>
    </source>
</evidence>
<dbReference type="Proteomes" id="UP001054945">
    <property type="component" value="Unassembled WGS sequence"/>
</dbReference>
<comment type="caution">
    <text evidence="1">The sequence shown here is derived from an EMBL/GenBank/DDBJ whole genome shotgun (WGS) entry which is preliminary data.</text>
</comment>
<dbReference type="AlphaFoldDB" id="A0AAV4M4F6"/>
<organism evidence="1 2">
    <name type="scientific">Caerostris extrusa</name>
    <name type="common">Bark spider</name>
    <name type="synonym">Caerostris bankana</name>
    <dbReference type="NCBI Taxonomy" id="172846"/>
    <lineage>
        <taxon>Eukaryota</taxon>
        <taxon>Metazoa</taxon>
        <taxon>Ecdysozoa</taxon>
        <taxon>Arthropoda</taxon>
        <taxon>Chelicerata</taxon>
        <taxon>Arachnida</taxon>
        <taxon>Araneae</taxon>
        <taxon>Araneomorphae</taxon>
        <taxon>Entelegynae</taxon>
        <taxon>Araneoidea</taxon>
        <taxon>Araneidae</taxon>
        <taxon>Caerostris</taxon>
    </lineage>
</organism>
<reference evidence="1 2" key="1">
    <citation type="submission" date="2021-06" db="EMBL/GenBank/DDBJ databases">
        <title>Caerostris extrusa draft genome.</title>
        <authorList>
            <person name="Kono N."/>
            <person name="Arakawa K."/>
        </authorList>
    </citation>
    <scope>NUCLEOTIDE SEQUENCE [LARGE SCALE GENOMIC DNA]</scope>
</reference>
<name>A0AAV4M4F6_CAEEX</name>
<keyword evidence="2" id="KW-1185">Reference proteome</keyword>
<accession>A0AAV4M4F6</accession>